<evidence type="ECO:0000259" key="3">
    <source>
        <dbReference type="Pfam" id="PF00899"/>
    </source>
</evidence>
<feature type="domain" description="THIF-type NAD/FAD binding fold" evidence="3">
    <location>
        <begin position="27"/>
        <end position="258"/>
    </location>
</feature>
<keyword evidence="4" id="KW-0548">Nucleotidyltransferase</keyword>
<dbReference type="InterPro" id="IPR035985">
    <property type="entry name" value="Ubiquitin-activating_enz"/>
</dbReference>
<dbReference type="FunFam" id="3.40.50.720:FF:000080">
    <property type="entry name" value="Thiazole biosynthesis adenylyltransferase ThiF"/>
    <property type="match status" value="1"/>
</dbReference>
<dbReference type="PANTHER" id="PTHR10953">
    <property type="entry name" value="UBIQUITIN-ACTIVATING ENZYME E1"/>
    <property type="match status" value="1"/>
</dbReference>
<evidence type="ECO:0000256" key="1">
    <source>
        <dbReference type="ARBA" id="ARBA00009919"/>
    </source>
</evidence>
<comment type="caution">
    <text evidence="4">The sequence shown here is derived from an EMBL/GenBank/DDBJ whole genome shotgun (WGS) entry which is preliminary data.</text>
</comment>
<evidence type="ECO:0000313" key="5">
    <source>
        <dbReference type="Proteomes" id="UP000267019"/>
    </source>
</evidence>
<gene>
    <name evidence="4" type="ORF">C7438_0574</name>
</gene>
<keyword evidence="4" id="KW-0808">Transferase</keyword>
<name>A0A660L4F7_9BACL</name>
<dbReference type="GO" id="GO:0016779">
    <property type="term" value="F:nucleotidyltransferase activity"/>
    <property type="evidence" value="ECO:0007669"/>
    <property type="project" value="UniProtKB-KW"/>
</dbReference>
<dbReference type="GO" id="GO:0008146">
    <property type="term" value="F:sulfotransferase activity"/>
    <property type="evidence" value="ECO:0007669"/>
    <property type="project" value="TreeGrafter"/>
</dbReference>
<dbReference type="Proteomes" id="UP000267019">
    <property type="component" value="Unassembled WGS sequence"/>
</dbReference>
<reference evidence="4 5" key="1">
    <citation type="submission" date="2018-10" db="EMBL/GenBank/DDBJ databases">
        <title>Genomic Encyclopedia of Type Strains, Phase IV (KMG-IV): sequencing the most valuable type-strain genomes for metagenomic binning, comparative biology and taxonomic classification.</title>
        <authorList>
            <person name="Goeker M."/>
        </authorList>
    </citation>
    <scope>NUCLEOTIDE SEQUENCE [LARGE SCALE GENOMIC DNA]</scope>
    <source>
        <strain evidence="4 5">DSM 22653</strain>
    </source>
</reference>
<evidence type="ECO:0000313" key="4">
    <source>
        <dbReference type="EMBL" id="RKQ88921.1"/>
    </source>
</evidence>
<dbReference type="RefSeq" id="WP_170143516.1">
    <property type="nucleotide sequence ID" value="NZ_RBIJ01000001.1"/>
</dbReference>
<proteinExistence type="inferred from homology"/>
<dbReference type="InterPro" id="IPR045886">
    <property type="entry name" value="ThiF/MoeB/HesA"/>
</dbReference>
<dbReference type="GO" id="GO:0004792">
    <property type="term" value="F:thiosulfate-cyanide sulfurtransferase activity"/>
    <property type="evidence" value="ECO:0007669"/>
    <property type="project" value="TreeGrafter"/>
</dbReference>
<keyword evidence="5" id="KW-1185">Reference proteome</keyword>
<organism evidence="4 5">
    <name type="scientific">Brockia lithotrophica</name>
    <dbReference type="NCBI Taxonomy" id="933949"/>
    <lineage>
        <taxon>Bacteria</taxon>
        <taxon>Bacillati</taxon>
        <taxon>Bacillota</taxon>
        <taxon>Bacilli</taxon>
        <taxon>Bacillales</taxon>
        <taxon>Bacillales Family X. Incertae Sedis</taxon>
        <taxon>Brockia</taxon>
    </lineage>
</organism>
<dbReference type="CDD" id="cd00757">
    <property type="entry name" value="ThiF_MoeB_HesA_family"/>
    <property type="match status" value="1"/>
</dbReference>
<dbReference type="PANTHER" id="PTHR10953:SF102">
    <property type="entry name" value="ADENYLYLTRANSFERASE AND SULFURTRANSFERASE MOCS3"/>
    <property type="match status" value="1"/>
</dbReference>
<dbReference type="Pfam" id="PF00899">
    <property type="entry name" value="ThiF"/>
    <property type="match status" value="1"/>
</dbReference>
<feature type="region of interest" description="Disordered" evidence="2">
    <location>
        <begin position="1"/>
        <end position="24"/>
    </location>
</feature>
<evidence type="ECO:0000256" key="2">
    <source>
        <dbReference type="SAM" id="MobiDB-lite"/>
    </source>
</evidence>
<dbReference type="InterPro" id="IPR000594">
    <property type="entry name" value="ThiF_NAD_FAD-bd"/>
</dbReference>
<dbReference type="GO" id="GO:0005829">
    <property type="term" value="C:cytosol"/>
    <property type="evidence" value="ECO:0007669"/>
    <property type="project" value="TreeGrafter"/>
</dbReference>
<protein>
    <submittedName>
        <fullName evidence="4">Adenylyltransferase/sulfurtransferase</fullName>
    </submittedName>
</protein>
<dbReference type="GO" id="GO:0008641">
    <property type="term" value="F:ubiquitin-like modifier activating enzyme activity"/>
    <property type="evidence" value="ECO:0007669"/>
    <property type="project" value="InterPro"/>
</dbReference>
<feature type="compositionally biased region" description="Basic and acidic residues" evidence="2">
    <location>
        <begin position="8"/>
        <end position="19"/>
    </location>
</feature>
<accession>A0A660L4F7</accession>
<dbReference type="EMBL" id="RBIJ01000001">
    <property type="protein sequence ID" value="RKQ88921.1"/>
    <property type="molecule type" value="Genomic_DNA"/>
</dbReference>
<dbReference type="Gene3D" id="3.40.50.720">
    <property type="entry name" value="NAD(P)-binding Rossmann-like Domain"/>
    <property type="match status" value="1"/>
</dbReference>
<comment type="similarity">
    <text evidence="1">Belongs to the HesA/MoeB/ThiF family.</text>
</comment>
<sequence>MGNFDTQDDLRKRDGRELGPDPLSPRYLRQRDFPTLGVEGQRRLSRARVAVVGAGALGTHVLDLLVRAGVGFIRVIDGDVVEEHNLPRQTLFDLADARSFRPKAEAVRAHLARIDPEVRVDARVAELLPENAEAFLADVDLVVDGTDRPEVRYLLDDASRKFRIPWIHGAVHRSSGTVVAFDPETGTCYRRLFPRPPKDAEGCNRTGVIGPAPAVVGALQAALAFRFLSGRGAEVAGRLFHIDTWTLAATSFEIPPPKSAYSEAEDPCKGRVFPALEASTPEVLVRPCPGTGNPQVVVHPLGGKPVDLERAADRLAPYGEVICTPSVLRAVLRTPLHGNAASPASPRTMLLFPDGRCVVSGTDDVDEALFLTHLAFGA</sequence>
<dbReference type="AlphaFoldDB" id="A0A660L4F7"/>
<dbReference type="SUPFAM" id="SSF69572">
    <property type="entry name" value="Activating enzymes of the ubiquitin-like proteins"/>
    <property type="match status" value="1"/>
</dbReference>